<accession>A0ABY0IMC6</accession>
<dbReference type="EMBL" id="SHKM01000002">
    <property type="protein sequence ID" value="RZT76361.1"/>
    <property type="molecule type" value="Genomic_DNA"/>
</dbReference>
<name>A0ABY0IMC6_9RHOO</name>
<dbReference type="PROSITE" id="PS51257">
    <property type="entry name" value="PROKAR_LIPOPROTEIN"/>
    <property type="match status" value="1"/>
</dbReference>
<keyword evidence="2" id="KW-1185">Reference proteome</keyword>
<comment type="caution">
    <text evidence="1">The sequence shown here is derived from an EMBL/GenBank/DDBJ whole genome shotgun (WGS) entry which is preliminary data.</text>
</comment>
<dbReference type="Proteomes" id="UP000292136">
    <property type="component" value="Unassembled WGS sequence"/>
</dbReference>
<reference evidence="1 2" key="1">
    <citation type="submission" date="2019-02" db="EMBL/GenBank/DDBJ databases">
        <title>Genomic Encyclopedia of Type Strains, Phase IV (KMG-IV): sequencing the most valuable type-strain genomes for metagenomic binning, comparative biology and taxonomic classification.</title>
        <authorList>
            <person name="Goeker M."/>
        </authorList>
    </citation>
    <scope>NUCLEOTIDE SEQUENCE [LARGE SCALE GENOMIC DNA]</scope>
    <source>
        <strain evidence="1 2">DSM 21223</strain>
    </source>
</reference>
<proteinExistence type="predicted"/>
<evidence type="ECO:0000313" key="2">
    <source>
        <dbReference type="Proteomes" id="UP000292136"/>
    </source>
</evidence>
<gene>
    <name evidence="1" type="ORF">EV678_2237</name>
</gene>
<organism evidence="1 2">
    <name type="scientific">Azospira oryzae</name>
    <dbReference type="NCBI Taxonomy" id="146939"/>
    <lineage>
        <taxon>Bacteria</taxon>
        <taxon>Pseudomonadati</taxon>
        <taxon>Pseudomonadota</taxon>
        <taxon>Betaproteobacteria</taxon>
        <taxon>Rhodocyclales</taxon>
        <taxon>Rhodocyclaceae</taxon>
        <taxon>Azospira</taxon>
    </lineage>
</organism>
<evidence type="ECO:0008006" key="3">
    <source>
        <dbReference type="Google" id="ProtNLM"/>
    </source>
</evidence>
<sequence length="178" mass="19499">MGLPGRRGAWVLVLGGIIATILAGCATPPPPAEPLPDNVASEPPPADKYDFSRPLKHLNGRNLKPIPTRPLNVAGNCAFRDPTGYRGNIQLQVKEAQVQRFTAKVDVPKKGSCQFALKDFRQVETLPQVRLAAADGCSVRMWEQDKKVTVAFNGCQAQCSGEAVDYLWPIQLERRSCF</sequence>
<dbReference type="RefSeq" id="WP_235832454.1">
    <property type="nucleotide sequence ID" value="NZ_SHKM01000002.1"/>
</dbReference>
<evidence type="ECO:0000313" key="1">
    <source>
        <dbReference type="EMBL" id="RZT76361.1"/>
    </source>
</evidence>
<protein>
    <recommendedName>
        <fullName evidence="3">Lipoprotein</fullName>
    </recommendedName>
</protein>